<evidence type="ECO:0000256" key="16">
    <source>
        <dbReference type="SAM" id="Phobius"/>
    </source>
</evidence>
<comment type="similarity">
    <text evidence="12">Belongs to the ARTD/PARP family.</text>
</comment>
<keyword evidence="2 15" id="KW-0328">Glycosyltransferase</keyword>
<dbReference type="EMBL" id="JAWDGP010001677">
    <property type="protein sequence ID" value="KAK3789389.1"/>
    <property type="molecule type" value="Genomic_DNA"/>
</dbReference>
<gene>
    <name evidence="18" type="ORF">RRG08_005537</name>
</gene>
<keyword evidence="6" id="KW-0013">ADP-ribosylation</keyword>
<dbReference type="Pfam" id="PF00644">
    <property type="entry name" value="PARP"/>
    <property type="match status" value="1"/>
</dbReference>
<evidence type="ECO:0000256" key="8">
    <source>
        <dbReference type="ARBA" id="ARBA00022989"/>
    </source>
</evidence>
<accession>A0AAE1E048</accession>
<dbReference type="Proteomes" id="UP001283361">
    <property type="component" value="Unassembled WGS sequence"/>
</dbReference>
<dbReference type="PROSITE" id="PS51059">
    <property type="entry name" value="PARP_CATALYTIC"/>
    <property type="match status" value="1"/>
</dbReference>
<evidence type="ECO:0000256" key="13">
    <source>
        <dbReference type="ARBA" id="ARBA00056446"/>
    </source>
</evidence>
<evidence type="ECO:0000256" key="7">
    <source>
        <dbReference type="ARBA" id="ARBA00022824"/>
    </source>
</evidence>
<dbReference type="InterPro" id="IPR012317">
    <property type="entry name" value="Poly(ADP-ribose)pol_cat_dom"/>
</dbReference>
<keyword evidence="19" id="KW-1185">Reference proteome</keyword>
<dbReference type="Pfam" id="PF18084">
    <property type="entry name" value="ARTD15_N"/>
    <property type="match status" value="1"/>
</dbReference>
<dbReference type="SUPFAM" id="SSF56399">
    <property type="entry name" value="ADP-ribosylation"/>
    <property type="match status" value="1"/>
</dbReference>
<dbReference type="InterPro" id="IPR051838">
    <property type="entry name" value="ARTD_PARP"/>
</dbReference>
<dbReference type="GO" id="GO:0016779">
    <property type="term" value="F:nucleotidyltransferase activity"/>
    <property type="evidence" value="ECO:0007669"/>
    <property type="project" value="UniProtKB-KW"/>
</dbReference>
<evidence type="ECO:0000313" key="18">
    <source>
        <dbReference type="EMBL" id="KAK3789389.1"/>
    </source>
</evidence>
<dbReference type="GO" id="GO:0003950">
    <property type="term" value="F:NAD+ poly-ADP-ribosyltransferase activity"/>
    <property type="evidence" value="ECO:0007669"/>
    <property type="project" value="UniProtKB-UniRule"/>
</dbReference>
<keyword evidence="4 16" id="KW-0812">Transmembrane</keyword>
<evidence type="ECO:0000256" key="4">
    <source>
        <dbReference type="ARBA" id="ARBA00022692"/>
    </source>
</evidence>
<evidence type="ECO:0000256" key="12">
    <source>
        <dbReference type="ARBA" id="ARBA00024347"/>
    </source>
</evidence>
<comment type="subcellular location">
    <subcellularLocation>
        <location evidence="1">Endoplasmic reticulum membrane</location>
        <topology evidence="1">Single-pass type IV membrane protein</topology>
    </subcellularLocation>
</comment>
<evidence type="ECO:0000256" key="6">
    <source>
        <dbReference type="ARBA" id="ARBA00022765"/>
    </source>
</evidence>
<feature type="domain" description="PARP catalytic" evidence="17">
    <location>
        <begin position="118"/>
        <end position="312"/>
    </location>
</feature>
<keyword evidence="5" id="KW-0548">Nucleotidyltransferase</keyword>
<evidence type="ECO:0000256" key="10">
    <source>
        <dbReference type="ARBA" id="ARBA00023136"/>
    </source>
</evidence>
<evidence type="ECO:0000256" key="14">
    <source>
        <dbReference type="ARBA" id="ARBA00062100"/>
    </source>
</evidence>
<evidence type="ECO:0000256" key="3">
    <source>
        <dbReference type="ARBA" id="ARBA00022679"/>
    </source>
</evidence>
<evidence type="ECO:0000256" key="11">
    <source>
        <dbReference type="ARBA" id="ARBA00023230"/>
    </source>
</evidence>
<dbReference type="PANTHER" id="PTHR21328">
    <property type="entry name" value="POLY ADP-RIBOSE POLYMERASE FAMILY, MEMBER PARP"/>
    <property type="match status" value="1"/>
</dbReference>
<evidence type="ECO:0000256" key="5">
    <source>
        <dbReference type="ARBA" id="ARBA00022695"/>
    </source>
</evidence>
<evidence type="ECO:0000256" key="15">
    <source>
        <dbReference type="RuleBase" id="RU362114"/>
    </source>
</evidence>
<dbReference type="Gene3D" id="3.90.228.10">
    <property type="match status" value="1"/>
</dbReference>
<feature type="transmembrane region" description="Helical" evidence="16">
    <location>
        <begin position="327"/>
        <end position="344"/>
    </location>
</feature>
<dbReference type="FunFam" id="3.90.228.10:FF:000005">
    <property type="entry name" value="Poly [ADP-ribose] polymerase"/>
    <property type="match status" value="1"/>
</dbReference>
<sequence>MASFALGEEGNANATSDALTYDSAEHSGSTSMGIKAPERTIENVLRKAILEGDLIWSFFVSAAKSYRFSSILHPFPPMFNEDGRAEKLVFPLRETISRMPKLSSSPEFVNEIPADCHKLLSWVFQKPKFQLQLQKMKECFNCIHQLTGQVMDAPEPTFIFEVVYDSQEEKRFEARRGSRKSFFAYHGSRFDNFYSILHNGLNGHLNKVAAFGEGTYLSSELSVSLIYSQAGEAWSKSCLGAKLACVAVCEMIDEPSVKCQIKEGSASVQKKRAQASRTTDAVPEKYYVVQNNDAVRVKYLLVYKDQSSAAVSFGNSPSYTWLQQNKFPLLMLAYVILLIAIGLANSRQTTKAFTWFCNMFKFS</sequence>
<evidence type="ECO:0000256" key="2">
    <source>
        <dbReference type="ARBA" id="ARBA00022676"/>
    </source>
</evidence>
<keyword evidence="7" id="KW-0256">Endoplasmic reticulum</keyword>
<evidence type="ECO:0000256" key="1">
    <source>
        <dbReference type="ARBA" id="ARBA00004163"/>
    </source>
</evidence>
<dbReference type="InterPro" id="IPR041400">
    <property type="entry name" value="PARP16_N"/>
</dbReference>
<protein>
    <recommendedName>
        <fullName evidence="15">Poly [ADP-ribose] polymerase</fullName>
        <shortName evidence="15">PARP</shortName>
        <ecNumber evidence="15">2.4.2.-</ecNumber>
    </recommendedName>
</protein>
<keyword evidence="8 16" id="KW-1133">Transmembrane helix</keyword>
<name>A0AAE1E048_9GAST</name>
<evidence type="ECO:0000259" key="17">
    <source>
        <dbReference type="PROSITE" id="PS51059"/>
    </source>
</evidence>
<dbReference type="EC" id="2.4.2.-" evidence="15"/>
<dbReference type="AlphaFoldDB" id="A0AAE1E048"/>
<comment type="subunit">
    <text evidence="14">Interacts with KPNB1.</text>
</comment>
<dbReference type="GO" id="GO:0005789">
    <property type="term" value="C:endoplasmic reticulum membrane"/>
    <property type="evidence" value="ECO:0007669"/>
    <property type="project" value="UniProtKB-SubCell"/>
</dbReference>
<reference evidence="18" key="1">
    <citation type="journal article" date="2023" name="G3 (Bethesda)">
        <title>A reference genome for the long-term kleptoplast-retaining sea slug Elysia crispata morphotype clarki.</title>
        <authorList>
            <person name="Eastman K.E."/>
            <person name="Pendleton A.L."/>
            <person name="Shaikh M.A."/>
            <person name="Suttiyut T."/>
            <person name="Ogas R."/>
            <person name="Tomko P."/>
            <person name="Gavelis G."/>
            <person name="Widhalm J.R."/>
            <person name="Wisecaver J.H."/>
        </authorList>
    </citation>
    <scope>NUCLEOTIDE SEQUENCE</scope>
    <source>
        <strain evidence="18">ECLA1</strain>
    </source>
</reference>
<keyword evidence="3 15" id="KW-0808">Transferase</keyword>
<dbReference type="GO" id="GO:0006986">
    <property type="term" value="P:response to unfolded protein"/>
    <property type="evidence" value="ECO:0007669"/>
    <property type="project" value="UniProtKB-KW"/>
</dbReference>
<comment type="function">
    <text evidence="13">Intracellular mono-ADP-ribosyltransferase that plays a role in different processes, such as protein translation and unfolded protein response (UPR), through the mono-ADP-ribosylation of proteins involved in those processes. Acts as an inhibitor of protein translation by catalyzing mono-ADP-ribosylation of ribosomal subunits, such as RPL14 and RPS6, thereby inhibiting polysome assembly and mRNA loading. Mono-ADP-ribosylation of ribosomal subunits is promoted by NMNAT2. Involved in the unfolded protein response (UPR) by ADP-ribosylating and activating EIF2AK3 and ERN1, two important UPR effectors. May also mediate mono-ADP-ribosylation of karyopherin KPNB1 a nuclear import factor. May not modify proteins on arginine or cysteine residues compared to other mono-ADP-ribosyltransferases.</text>
</comment>
<keyword evidence="11" id="KW-0834">Unfolded protein response</keyword>
<evidence type="ECO:0000256" key="9">
    <source>
        <dbReference type="ARBA" id="ARBA00023027"/>
    </source>
</evidence>
<comment type="caution">
    <text evidence="18">The sequence shown here is derived from an EMBL/GenBank/DDBJ whole genome shotgun (WGS) entry which is preliminary data.</text>
</comment>
<organism evidence="18 19">
    <name type="scientific">Elysia crispata</name>
    <name type="common">lettuce slug</name>
    <dbReference type="NCBI Taxonomy" id="231223"/>
    <lineage>
        <taxon>Eukaryota</taxon>
        <taxon>Metazoa</taxon>
        <taxon>Spiralia</taxon>
        <taxon>Lophotrochozoa</taxon>
        <taxon>Mollusca</taxon>
        <taxon>Gastropoda</taxon>
        <taxon>Heterobranchia</taxon>
        <taxon>Euthyneura</taxon>
        <taxon>Panpulmonata</taxon>
        <taxon>Sacoglossa</taxon>
        <taxon>Placobranchoidea</taxon>
        <taxon>Plakobranchidae</taxon>
        <taxon>Elysia</taxon>
    </lineage>
</organism>
<keyword evidence="10 16" id="KW-0472">Membrane</keyword>
<keyword evidence="9 15" id="KW-0520">NAD</keyword>
<evidence type="ECO:0000313" key="19">
    <source>
        <dbReference type="Proteomes" id="UP001283361"/>
    </source>
</evidence>
<proteinExistence type="inferred from homology"/>